<feature type="non-terminal residue" evidence="3">
    <location>
        <position position="1"/>
    </location>
</feature>
<proteinExistence type="predicted"/>
<dbReference type="InterPro" id="IPR045338">
    <property type="entry name" value="DUF6535"/>
</dbReference>
<accession>A0A165FP79</accession>
<dbReference type="AlphaFoldDB" id="A0A165FP79"/>
<dbReference type="Proteomes" id="UP000077266">
    <property type="component" value="Unassembled WGS sequence"/>
</dbReference>
<dbReference type="Pfam" id="PF20153">
    <property type="entry name" value="DUF6535"/>
    <property type="match status" value="1"/>
</dbReference>
<reference evidence="3 4" key="1">
    <citation type="journal article" date="2016" name="Mol. Biol. Evol.">
        <title>Comparative Genomics of Early-Diverging Mushroom-Forming Fungi Provides Insights into the Origins of Lignocellulose Decay Capabilities.</title>
        <authorList>
            <person name="Nagy L.G."/>
            <person name="Riley R."/>
            <person name="Tritt A."/>
            <person name="Adam C."/>
            <person name="Daum C."/>
            <person name="Floudas D."/>
            <person name="Sun H."/>
            <person name="Yadav J.S."/>
            <person name="Pangilinan J."/>
            <person name="Larsson K.H."/>
            <person name="Matsuura K."/>
            <person name="Barry K."/>
            <person name="Labutti K."/>
            <person name="Kuo R."/>
            <person name="Ohm R.A."/>
            <person name="Bhattacharya S.S."/>
            <person name="Shirouzu T."/>
            <person name="Yoshinaga Y."/>
            <person name="Martin F.M."/>
            <person name="Grigoriev I.V."/>
            <person name="Hibbett D.S."/>
        </authorList>
    </citation>
    <scope>NUCLEOTIDE SEQUENCE [LARGE SCALE GENOMIC DNA]</scope>
    <source>
        <strain evidence="3 4">HHB12029</strain>
    </source>
</reference>
<name>A0A165FP79_EXIGL</name>
<evidence type="ECO:0000259" key="2">
    <source>
        <dbReference type="Pfam" id="PF20153"/>
    </source>
</evidence>
<dbReference type="InParanoid" id="A0A165FP79"/>
<keyword evidence="1" id="KW-1133">Transmembrane helix</keyword>
<dbReference type="OrthoDB" id="3221808at2759"/>
<evidence type="ECO:0000256" key="1">
    <source>
        <dbReference type="SAM" id="Phobius"/>
    </source>
</evidence>
<evidence type="ECO:0000313" key="4">
    <source>
        <dbReference type="Proteomes" id="UP000077266"/>
    </source>
</evidence>
<organism evidence="3 4">
    <name type="scientific">Exidia glandulosa HHB12029</name>
    <dbReference type="NCBI Taxonomy" id="1314781"/>
    <lineage>
        <taxon>Eukaryota</taxon>
        <taxon>Fungi</taxon>
        <taxon>Dikarya</taxon>
        <taxon>Basidiomycota</taxon>
        <taxon>Agaricomycotina</taxon>
        <taxon>Agaricomycetes</taxon>
        <taxon>Auriculariales</taxon>
        <taxon>Exidiaceae</taxon>
        <taxon>Exidia</taxon>
    </lineage>
</organism>
<feature type="non-terminal residue" evidence="3">
    <location>
        <position position="80"/>
    </location>
</feature>
<feature type="transmembrane region" description="Helical" evidence="1">
    <location>
        <begin position="25"/>
        <end position="42"/>
    </location>
</feature>
<keyword evidence="1" id="KW-0472">Membrane</keyword>
<feature type="domain" description="DUF6535" evidence="2">
    <location>
        <begin position="1"/>
        <end position="65"/>
    </location>
</feature>
<dbReference type="EMBL" id="KV426076">
    <property type="protein sequence ID" value="KZV89310.1"/>
    <property type="molecule type" value="Genomic_DNA"/>
</dbReference>
<evidence type="ECO:0000313" key="3">
    <source>
        <dbReference type="EMBL" id="KZV89310.1"/>
    </source>
</evidence>
<sequence>WKVYRDEAIQYDDGMLKSWNNTIDILLTFSGLFSAAVTAFVVESYQFLQPGGFDFGSALYALAVNDTATLRSLSSLSEHP</sequence>
<protein>
    <recommendedName>
        <fullName evidence="2">DUF6535 domain-containing protein</fullName>
    </recommendedName>
</protein>
<gene>
    <name evidence="3" type="ORF">EXIGLDRAFT_575908</name>
</gene>
<keyword evidence="4" id="KW-1185">Reference proteome</keyword>
<keyword evidence="1" id="KW-0812">Transmembrane</keyword>